<dbReference type="InterPro" id="IPR009030">
    <property type="entry name" value="Growth_fac_rcpt_cys_sf"/>
</dbReference>
<dbReference type="OrthoDB" id="5786002at2759"/>
<dbReference type="PANTHER" id="PTHR24035:SF109">
    <property type="entry name" value="PROTEIN DRAPER"/>
    <property type="match status" value="1"/>
</dbReference>
<evidence type="ECO:0000313" key="1">
    <source>
        <dbReference type="EMBL" id="KIH48398.1"/>
    </source>
</evidence>
<evidence type="ECO:0008006" key="3">
    <source>
        <dbReference type="Google" id="ProtNLM"/>
    </source>
</evidence>
<name>A0A0C2BWS3_9BILA</name>
<protein>
    <recommendedName>
        <fullName evidence="3">EGF-like domain-containing protein</fullName>
    </recommendedName>
</protein>
<sequence length="140" mass="14891">MVAHATGYLDSANALPDLQASLVIKFVLKGDGDPDVKTNVDVLMAHIAIPQLVNANAILSKAVAIVRQVAMELGVNLVCGVCPVGFYGWYCSQSCSCQNGASCEPGDGQCLCPPGFEGDHVRATHTGKFNNLYNKYVFKN</sequence>
<dbReference type="Gene3D" id="2.170.300.10">
    <property type="entry name" value="Tie2 ligand-binding domain superfamily"/>
    <property type="match status" value="1"/>
</dbReference>
<dbReference type="CDD" id="cd00053">
    <property type="entry name" value="EGF"/>
    <property type="match status" value="1"/>
</dbReference>
<accession>A0A0C2BWS3</accession>
<dbReference type="Proteomes" id="UP000054047">
    <property type="component" value="Unassembled WGS sequence"/>
</dbReference>
<dbReference type="PANTHER" id="PTHR24035">
    <property type="entry name" value="MULTIPLE EPIDERMAL GROWTH FACTOR-LIKE DOMAINS PROTEIN"/>
    <property type="match status" value="1"/>
</dbReference>
<reference evidence="1 2" key="1">
    <citation type="submission" date="2013-12" db="EMBL/GenBank/DDBJ databases">
        <title>Draft genome of the parsitic nematode Ancylostoma duodenale.</title>
        <authorList>
            <person name="Mitreva M."/>
        </authorList>
    </citation>
    <scope>NUCLEOTIDE SEQUENCE [LARGE SCALE GENOMIC DNA]</scope>
    <source>
        <strain evidence="1 2">Zhejiang</strain>
    </source>
</reference>
<gene>
    <name evidence="1" type="ORF">ANCDUO_21534</name>
</gene>
<dbReference type="SUPFAM" id="SSF57184">
    <property type="entry name" value="Growth factor receptor domain"/>
    <property type="match status" value="1"/>
</dbReference>
<keyword evidence="2" id="KW-1185">Reference proteome</keyword>
<dbReference type="EMBL" id="KN759976">
    <property type="protein sequence ID" value="KIH48398.1"/>
    <property type="molecule type" value="Genomic_DNA"/>
</dbReference>
<proteinExistence type="predicted"/>
<dbReference type="InterPro" id="IPR052108">
    <property type="entry name" value="MEGF/SIB"/>
</dbReference>
<evidence type="ECO:0000313" key="2">
    <source>
        <dbReference type="Proteomes" id="UP000054047"/>
    </source>
</evidence>
<dbReference type="AlphaFoldDB" id="A0A0C2BWS3"/>
<organism evidence="1 2">
    <name type="scientific">Ancylostoma duodenale</name>
    <dbReference type="NCBI Taxonomy" id="51022"/>
    <lineage>
        <taxon>Eukaryota</taxon>
        <taxon>Metazoa</taxon>
        <taxon>Ecdysozoa</taxon>
        <taxon>Nematoda</taxon>
        <taxon>Chromadorea</taxon>
        <taxon>Rhabditida</taxon>
        <taxon>Rhabditina</taxon>
        <taxon>Rhabditomorpha</taxon>
        <taxon>Strongyloidea</taxon>
        <taxon>Ancylostomatidae</taxon>
        <taxon>Ancylostomatinae</taxon>
        <taxon>Ancylostoma</taxon>
    </lineage>
</organism>